<dbReference type="Gene3D" id="4.10.280.10">
    <property type="entry name" value="Helix-loop-helix DNA-binding domain"/>
    <property type="match status" value="1"/>
</dbReference>
<dbReference type="InterPro" id="IPR050370">
    <property type="entry name" value="HES_HEY"/>
</dbReference>
<keyword evidence="3" id="KW-0238">DNA-binding</keyword>
<dbReference type="InterPro" id="IPR011598">
    <property type="entry name" value="bHLH_dom"/>
</dbReference>
<gene>
    <name evidence="10" type="primary">LOC106460723</name>
</gene>
<keyword evidence="4" id="KW-0804">Transcription</keyword>
<dbReference type="Proteomes" id="UP000694941">
    <property type="component" value="Unplaced"/>
</dbReference>
<feature type="domain" description="Orange" evidence="8">
    <location>
        <begin position="89"/>
        <end position="122"/>
    </location>
</feature>
<dbReference type="PROSITE" id="PS51054">
    <property type="entry name" value="ORANGE"/>
    <property type="match status" value="1"/>
</dbReference>
<feature type="domain" description="BHLH" evidence="7">
    <location>
        <begin position="13"/>
        <end position="70"/>
    </location>
</feature>
<evidence type="ECO:0000256" key="4">
    <source>
        <dbReference type="ARBA" id="ARBA00023163"/>
    </source>
</evidence>
<dbReference type="Pfam" id="PF00010">
    <property type="entry name" value="HLH"/>
    <property type="match status" value="1"/>
</dbReference>
<dbReference type="Pfam" id="PF07527">
    <property type="entry name" value="Hairy_orange"/>
    <property type="match status" value="1"/>
</dbReference>
<dbReference type="RefSeq" id="XP_013775914.1">
    <property type="nucleotide sequence ID" value="XM_013920460.2"/>
</dbReference>
<dbReference type="CDD" id="cd18913">
    <property type="entry name" value="bHLH-O_hairy_like"/>
    <property type="match status" value="1"/>
</dbReference>
<feature type="compositionally biased region" description="Polar residues" evidence="6">
    <location>
        <begin position="1"/>
        <end position="10"/>
    </location>
</feature>
<evidence type="ECO:0000259" key="8">
    <source>
        <dbReference type="PROSITE" id="PS51054"/>
    </source>
</evidence>
<dbReference type="InterPro" id="IPR003650">
    <property type="entry name" value="Orange_dom"/>
</dbReference>
<dbReference type="SMART" id="SM00511">
    <property type="entry name" value="ORANGE"/>
    <property type="match status" value="1"/>
</dbReference>
<dbReference type="GeneID" id="106460723"/>
<protein>
    <submittedName>
        <fullName evidence="10">Transcription factor HES-4-A-like</fullName>
    </submittedName>
</protein>
<evidence type="ECO:0000313" key="10">
    <source>
        <dbReference type="RefSeq" id="XP_013775914.1"/>
    </source>
</evidence>
<keyword evidence="5" id="KW-0539">Nucleus</keyword>
<feature type="region of interest" description="Disordered" evidence="6">
    <location>
        <begin position="1"/>
        <end position="23"/>
    </location>
</feature>
<sequence>MPSEKSSMKTSENRRSTKPIMEKRRRARINNSLGELKNLILDALKKDNARHSKLEKADILEMTVKHLQNLQRQQITACSLSDPSAMSKFRAGFNECANEVSRYLSGMKGIDLSVRQRLMNHLADCLSGLSPTYPQTSGNYSLPSLSPVHIQVPASTTTIDTKLFEGIQLVPTRLQNGEIAFLLPGEGLTNQNHLSTYSPVMSSIPSGPVSVLGSSGILSPAASDRSLSSPSPVTYTSTTSPVLITSGPVFEPISPAPFHQQEKPETEHVWRPW</sequence>
<dbReference type="PROSITE" id="PS50888">
    <property type="entry name" value="BHLH"/>
    <property type="match status" value="1"/>
</dbReference>
<dbReference type="PANTHER" id="PTHR10985">
    <property type="entry name" value="BASIC HELIX-LOOP-HELIX TRANSCRIPTION FACTOR, HES-RELATED"/>
    <property type="match status" value="1"/>
</dbReference>
<evidence type="ECO:0000256" key="1">
    <source>
        <dbReference type="ARBA" id="ARBA00004123"/>
    </source>
</evidence>
<comment type="subcellular location">
    <subcellularLocation>
        <location evidence="1">Nucleus</location>
    </subcellularLocation>
</comment>
<keyword evidence="9" id="KW-1185">Reference proteome</keyword>
<name>A0ABM1B6Q8_LIMPO</name>
<evidence type="ECO:0000313" key="9">
    <source>
        <dbReference type="Proteomes" id="UP000694941"/>
    </source>
</evidence>
<dbReference type="SUPFAM" id="SSF158457">
    <property type="entry name" value="Orange domain-like"/>
    <property type="match status" value="1"/>
</dbReference>
<keyword evidence="2" id="KW-0805">Transcription regulation</keyword>
<evidence type="ECO:0000256" key="2">
    <source>
        <dbReference type="ARBA" id="ARBA00023015"/>
    </source>
</evidence>
<dbReference type="Gene3D" id="6.10.250.980">
    <property type="match status" value="1"/>
</dbReference>
<evidence type="ECO:0000256" key="6">
    <source>
        <dbReference type="SAM" id="MobiDB-lite"/>
    </source>
</evidence>
<evidence type="ECO:0000259" key="7">
    <source>
        <dbReference type="PROSITE" id="PS50888"/>
    </source>
</evidence>
<dbReference type="SUPFAM" id="SSF47459">
    <property type="entry name" value="HLH, helix-loop-helix DNA-binding domain"/>
    <property type="match status" value="1"/>
</dbReference>
<proteinExistence type="predicted"/>
<reference evidence="10" key="1">
    <citation type="submission" date="2025-08" db="UniProtKB">
        <authorList>
            <consortium name="RefSeq"/>
        </authorList>
    </citation>
    <scope>IDENTIFICATION</scope>
    <source>
        <tissue evidence="10">Muscle</tissue>
    </source>
</reference>
<organism evidence="9 10">
    <name type="scientific">Limulus polyphemus</name>
    <name type="common">Atlantic horseshoe crab</name>
    <dbReference type="NCBI Taxonomy" id="6850"/>
    <lineage>
        <taxon>Eukaryota</taxon>
        <taxon>Metazoa</taxon>
        <taxon>Ecdysozoa</taxon>
        <taxon>Arthropoda</taxon>
        <taxon>Chelicerata</taxon>
        <taxon>Merostomata</taxon>
        <taxon>Xiphosura</taxon>
        <taxon>Limulidae</taxon>
        <taxon>Limulus</taxon>
    </lineage>
</organism>
<feature type="region of interest" description="Disordered" evidence="6">
    <location>
        <begin position="254"/>
        <end position="273"/>
    </location>
</feature>
<evidence type="ECO:0000256" key="5">
    <source>
        <dbReference type="ARBA" id="ARBA00023242"/>
    </source>
</evidence>
<accession>A0ABM1B6Q8</accession>
<feature type="compositionally biased region" description="Basic and acidic residues" evidence="6">
    <location>
        <begin position="260"/>
        <end position="273"/>
    </location>
</feature>
<dbReference type="SMART" id="SM00353">
    <property type="entry name" value="HLH"/>
    <property type="match status" value="1"/>
</dbReference>
<evidence type="ECO:0000256" key="3">
    <source>
        <dbReference type="ARBA" id="ARBA00023125"/>
    </source>
</evidence>
<dbReference type="InterPro" id="IPR036638">
    <property type="entry name" value="HLH_DNA-bd_sf"/>
</dbReference>